<accession>A0A5B0GXP4</accession>
<reference evidence="2 3" key="1">
    <citation type="submission" date="2019-08" db="EMBL/GenBank/DDBJ databases">
        <title>Paraburkholderia sp. DCY113.</title>
        <authorList>
            <person name="Kang J."/>
        </authorList>
    </citation>
    <scope>NUCLEOTIDE SEQUENCE [LARGE SCALE GENOMIC DNA]</scope>
    <source>
        <strain evidence="2 3">DCY113</strain>
    </source>
</reference>
<dbReference type="EMBL" id="VTUZ01000016">
    <property type="protein sequence ID" value="KAA1007698.1"/>
    <property type="molecule type" value="Genomic_DNA"/>
</dbReference>
<proteinExistence type="predicted"/>
<evidence type="ECO:0000313" key="2">
    <source>
        <dbReference type="EMBL" id="KAA1007698.1"/>
    </source>
</evidence>
<comment type="caution">
    <text evidence="2">The sequence shown here is derived from an EMBL/GenBank/DDBJ whole genome shotgun (WGS) entry which is preliminary data.</text>
</comment>
<organism evidence="2 3">
    <name type="scientific">Paraburkholderia panacisoli</name>
    <dbReference type="NCBI Taxonomy" id="2603818"/>
    <lineage>
        <taxon>Bacteria</taxon>
        <taxon>Pseudomonadati</taxon>
        <taxon>Pseudomonadota</taxon>
        <taxon>Betaproteobacteria</taxon>
        <taxon>Burkholderiales</taxon>
        <taxon>Burkholderiaceae</taxon>
        <taxon>Paraburkholderia</taxon>
    </lineage>
</organism>
<evidence type="ECO:0000313" key="3">
    <source>
        <dbReference type="Proteomes" id="UP000325273"/>
    </source>
</evidence>
<dbReference type="InterPro" id="IPR010296">
    <property type="entry name" value="DUF899_thioredox"/>
</dbReference>
<evidence type="ECO:0000256" key="1">
    <source>
        <dbReference type="SAM" id="MobiDB-lite"/>
    </source>
</evidence>
<protein>
    <submittedName>
        <fullName evidence="2">DUF899 domain-containing protein</fullName>
    </submittedName>
</protein>
<dbReference type="Pfam" id="PF05988">
    <property type="entry name" value="DUF899"/>
    <property type="match status" value="1"/>
</dbReference>
<sequence>MTEATPFASTSTPALKPARQLADLPPRFPGESAEYRRARNELLAEEIELRRHLERVAEQRRALPPGGIVPEDYRFEGEAGTVTLSEMFGTHDTLVTYNWMFGPQRARPCPMCTSLLSAYDGEMPDILQRVAFAVIGRSPIEKLVGFAKERGWRHLRLYSSGGNTFNRDYAAEDPAGDDVPALNVFTRSGGTVRHFYGAEMGASTADPGQDPRGAPDLMPLWTVLDMTPGGRGSDWYPKLEYPGTPR</sequence>
<feature type="region of interest" description="Disordered" evidence="1">
    <location>
        <begin position="1"/>
        <end position="31"/>
    </location>
</feature>
<name>A0A5B0GXP4_9BURK</name>
<keyword evidence="3" id="KW-1185">Reference proteome</keyword>
<dbReference type="Proteomes" id="UP000325273">
    <property type="component" value="Unassembled WGS sequence"/>
</dbReference>
<dbReference type="AlphaFoldDB" id="A0A5B0GXP4"/>
<dbReference type="RefSeq" id="WP_149672240.1">
    <property type="nucleotide sequence ID" value="NZ_VTUZ01000016.1"/>
</dbReference>
<gene>
    <name evidence="2" type="ORF">FVF58_23560</name>
</gene>